<dbReference type="EMBL" id="JAUHPX010000002">
    <property type="protein sequence ID" value="MDN4487482.1"/>
    <property type="molecule type" value="Genomic_DNA"/>
</dbReference>
<keyword evidence="1" id="KW-0472">Membrane</keyword>
<feature type="transmembrane region" description="Helical" evidence="1">
    <location>
        <begin position="114"/>
        <end position="131"/>
    </location>
</feature>
<sequence length="235" mass="23843">MLVAAASVTGALALAAPSLWVLIATGSVNEAAAAAQYIDPLAAIRGAIPEFITGVFIGGVVGLYAVLLTALPLIVGNGEPRGLRIFFTVLVAFLVAAGLSVAAVLVPWFAANEVAGFAILLVAAVPGMLGYRRRSRLVVASTLFLATTALALWGSLFFSTGVHPLPLVEVDFESHGTVTGYLAGGSNGVTAVLVPVEDDDAYFVGTFKLETYVGPMESVVACTASSISAAGGCSP</sequence>
<organism evidence="2 3">
    <name type="scientific">Demequina lignilytica</name>
    <dbReference type="NCBI Taxonomy" id="3051663"/>
    <lineage>
        <taxon>Bacteria</taxon>
        <taxon>Bacillati</taxon>
        <taxon>Actinomycetota</taxon>
        <taxon>Actinomycetes</taxon>
        <taxon>Micrococcales</taxon>
        <taxon>Demequinaceae</taxon>
        <taxon>Demequina</taxon>
    </lineage>
</organism>
<evidence type="ECO:0000313" key="3">
    <source>
        <dbReference type="Proteomes" id="UP001172737"/>
    </source>
</evidence>
<dbReference type="Proteomes" id="UP001172737">
    <property type="component" value="Unassembled WGS sequence"/>
</dbReference>
<feature type="transmembrane region" description="Helical" evidence="1">
    <location>
        <begin position="85"/>
        <end position="108"/>
    </location>
</feature>
<comment type="caution">
    <text evidence="2">The sequence shown here is derived from an EMBL/GenBank/DDBJ whole genome shotgun (WGS) entry which is preliminary data.</text>
</comment>
<evidence type="ECO:0000313" key="2">
    <source>
        <dbReference type="EMBL" id="MDN4487482.1"/>
    </source>
</evidence>
<keyword evidence="1" id="KW-0812">Transmembrane</keyword>
<proteinExistence type="predicted"/>
<protein>
    <submittedName>
        <fullName evidence="2">Uncharacterized protein</fullName>
    </submittedName>
</protein>
<feature type="transmembrane region" description="Helical" evidence="1">
    <location>
        <begin position="138"/>
        <end position="158"/>
    </location>
</feature>
<dbReference type="RefSeq" id="WP_301118542.1">
    <property type="nucleotide sequence ID" value="NZ_JAUHPX010000002.1"/>
</dbReference>
<evidence type="ECO:0000256" key="1">
    <source>
        <dbReference type="SAM" id="Phobius"/>
    </source>
</evidence>
<reference evidence="2" key="1">
    <citation type="submission" date="2023-06" db="EMBL/GenBank/DDBJ databases">
        <title>Sysu t00039.</title>
        <authorList>
            <person name="Gao L."/>
            <person name="Fang B.-Z."/>
            <person name="Li W.-J."/>
        </authorList>
    </citation>
    <scope>NUCLEOTIDE SEQUENCE</scope>
    <source>
        <strain evidence="2">SYSU T00039</strain>
    </source>
</reference>
<name>A0AAW7M2G5_9MICO</name>
<feature type="transmembrane region" description="Helical" evidence="1">
    <location>
        <begin position="51"/>
        <end position="73"/>
    </location>
</feature>
<dbReference type="AlphaFoldDB" id="A0AAW7M2G5"/>
<accession>A0AAW7M2G5</accession>
<keyword evidence="1" id="KW-1133">Transmembrane helix</keyword>
<keyword evidence="3" id="KW-1185">Reference proteome</keyword>
<gene>
    <name evidence="2" type="ORF">QQX10_04775</name>
</gene>